<dbReference type="PANTHER" id="PTHR33048">
    <property type="entry name" value="PTH11-LIKE INTEGRAL MEMBRANE PROTEIN (AFU_ORTHOLOGUE AFUA_5G11245)"/>
    <property type="match status" value="1"/>
</dbReference>
<name>A0A4P7MXS7_PYROR</name>
<evidence type="ECO:0000256" key="5">
    <source>
        <dbReference type="ARBA" id="ARBA00038359"/>
    </source>
</evidence>
<gene>
    <name evidence="9" type="ORF">PoMZ_09602</name>
</gene>
<reference evidence="9 10" key="1">
    <citation type="journal article" date="2019" name="Mol. Biol. Evol.">
        <title>Blast fungal genomes show frequent chromosomal changes, gene gains and losses, and effector gene turnover.</title>
        <authorList>
            <person name="Gomez Luciano L.B."/>
            <person name="Jason Tsai I."/>
            <person name="Chuma I."/>
            <person name="Tosa Y."/>
            <person name="Chen Y.H."/>
            <person name="Li J.Y."/>
            <person name="Li M.Y."/>
            <person name="Jade Lu M.Y."/>
            <person name="Nakayashiki H."/>
            <person name="Li W.H."/>
        </authorList>
    </citation>
    <scope>NUCLEOTIDE SEQUENCE [LARGE SCALE GENOMIC DNA]</scope>
    <source>
        <strain evidence="9">MZ5-1-6</strain>
    </source>
</reference>
<evidence type="ECO:0000256" key="2">
    <source>
        <dbReference type="ARBA" id="ARBA00022692"/>
    </source>
</evidence>
<dbReference type="EMBL" id="CP034204">
    <property type="protein sequence ID" value="QBZ53912.1"/>
    <property type="molecule type" value="Genomic_DNA"/>
</dbReference>
<dbReference type="InterPro" id="IPR052337">
    <property type="entry name" value="SAT4-like"/>
</dbReference>
<evidence type="ECO:0000256" key="1">
    <source>
        <dbReference type="ARBA" id="ARBA00004141"/>
    </source>
</evidence>
<accession>A0A4P7MXS7</accession>
<protein>
    <recommendedName>
        <fullName evidence="8">Rhodopsin domain-containing protein</fullName>
    </recommendedName>
</protein>
<comment type="similarity">
    <text evidence="5">Belongs to the SAT4 family.</text>
</comment>
<feature type="transmembrane region" description="Helical" evidence="7">
    <location>
        <begin position="265"/>
        <end position="285"/>
    </location>
</feature>
<evidence type="ECO:0000313" key="10">
    <source>
        <dbReference type="Proteomes" id="UP000294847"/>
    </source>
</evidence>
<dbReference type="Pfam" id="PF20684">
    <property type="entry name" value="Fung_rhodopsin"/>
    <property type="match status" value="1"/>
</dbReference>
<evidence type="ECO:0000256" key="6">
    <source>
        <dbReference type="SAM" id="MobiDB-lite"/>
    </source>
</evidence>
<keyword evidence="2 7" id="KW-0812">Transmembrane</keyword>
<feature type="compositionally biased region" description="Polar residues" evidence="6">
    <location>
        <begin position="314"/>
        <end position="324"/>
    </location>
</feature>
<feature type="transmembrane region" description="Helical" evidence="7">
    <location>
        <begin position="194"/>
        <end position="216"/>
    </location>
</feature>
<keyword evidence="4 7" id="KW-0472">Membrane</keyword>
<keyword evidence="3 7" id="KW-1133">Transmembrane helix</keyword>
<proteinExistence type="inferred from homology"/>
<feature type="transmembrane region" description="Helical" evidence="7">
    <location>
        <begin position="140"/>
        <end position="165"/>
    </location>
</feature>
<dbReference type="Proteomes" id="UP000294847">
    <property type="component" value="Chromosome 1"/>
</dbReference>
<dbReference type="GO" id="GO:0016020">
    <property type="term" value="C:membrane"/>
    <property type="evidence" value="ECO:0007669"/>
    <property type="project" value="UniProtKB-SubCell"/>
</dbReference>
<evidence type="ECO:0000256" key="3">
    <source>
        <dbReference type="ARBA" id="ARBA00022989"/>
    </source>
</evidence>
<dbReference type="PANTHER" id="PTHR33048:SF167">
    <property type="entry name" value="INTEGRAL MEMBRANE PROTEIN"/>
    <property type="match status" value="1"/>
</dbReference>
<dbReference type="AlphaFoldDB" id="A0A4P7MXS7"/>
<organism evidence="9 10">
    <name type="scientific">Pyricularia oryzae</name>
    <name type="common">Rice blast fungus</name>
    <name type="synonym">Magnaporthe oryzae</name>
    <dbReference type="NCBI Taxonomy" id="318829"/>
    <lineage>
        <taxon>Eukaryota</taxon>
        <taxon>Fungi</taxon>
        <taxon>Dikarya</taxon>
        <taxon>Ascomycota</taxon>
        <taxon>Pezizomycotina</taxon>
        <taxon>Sordariomycetes</taxon>
        <taxon>Sordariomycetidae</taxon>
        <taxon>Magnaporthales</taxon>
        <taxon>Pyriculariaceae</taxon>
        <taxon>Pyricularia</taxon>
    </lineage>
</organism>
<feature type="region of interest" description="Disordered" evidence="6">
    <location>
        <begin position="304"/>
        <end position="347"/>
    </location>
</feature>
<feature type="transmembrane region" description="Helical" evidence="7">
    <location>
        <begin position="32"/>
        <end position="53"/>
    </location>
</feature>
<dbReference type="InterPro" id="IPR049326">
    <property type="entry name" value="Rhodopsin_dom_fungi"/>
</dbReference>
<sequence length="416" mass="45528">MANSTTQAPPSSLSYTTYIPGQRPDDNRGPEILATCGSLVGLALFVVCLRIWVRLSYIRKIAADDYFMMAAMAVLFAMYLIIIPQVRDGAGRHIEYIPSQDMLMSGLHLNFATQPTCVIALALAKISVGFFLLRISPSKFFTRVICGLMIVTALASIAAVLNIILQCRPLEFVWNKALPGGECLSVQDLVFSSYFNSAISILTDMILALLPVPMLWRVQMNRRVKASVAGILSLGLFTVAAAFVKVYYIADWGKLGDPLWESTDITIWYTTEISVAIVAGSIPCLKPMFKDILKTASAKRSGRHSYVNFEKQPDASNTTNTGGRQSRAVENGSIKSRTGSHPPHEDHVDIEMWAGPSAPAEGAVGSREELTVADVGMTRPYSDSFVLETSRNTKAPQADAYAVVDKTRRNSIEDMV</sequence>
<evidence type="ECO:0000313" key="9">
    <source>
        <dbReference type="EMBL" id="QBZ53912.1"/>
    </source>
</evidence>
<evidence type="ECO:0000256" key="4">
    <source>
        <dbReference type="ARBA" id="ARBA00023136"/>
    </source>
</evidence>
<evidence type="ECO:0000259" key="8">
    <source>
        <dbReference type="Pfam" id="PF20684"/>
    </source>
</evidence>
<evidence type="ECO:0000256" key="7">
    <source>
        <dbReference type="SAM" id="Phobius"/>
    </source>
</evidence>
<feature type="transmembrane region" description="Helical" evidence="7">
    <location>
        <begin position="111"/>
        <end position="133"/>
    </location>
</feature>
<feature type="domain" description="Rhodopsin" evidence="8">
    <location>
        <begin position="49"/>
        <end position="290"/>
    </location>
</feature>
<comment type="subcellular location">
    <subcellularLocation>
        <location evidence="1">Membrane</location>
        <topology evidence="1">Multi-pass membrane protein</topology>
    </subcellularLocation>
</comment>
<feature type="transmembrane region" description="Helical" evidence="7">
    <location>
        <begin position="65"/>
        <end position="83"/>
    </location>
</feature>
<feature type="transmembrane region" description="Helical" evidence="7">
    <location>
        <begin position="228"/>
        <end position="250"/>
    </location>
</feature>